<evidence type="ECO:0000256" key="1">
    <source>
        <dbReference type="SAM" id="MobiDB-lite"/>
    </source>
</evidence>
<feature type="region of interest" description="Disordered" evidence="1">
    <location>
        <begin position="31"/>
        <end position="69"/>
    </location>
</feature>
<accession>A0A9W6UQN7</accession>
<sequence length="69" mass="7227">MSRTFAGEIILSGFEERRTFPVATAANRIPSAGATRASRPAAVPIHSTSTVRPWPASRSCNARTAVSAG</sequence>
<comment type="caution">
    <text evidence="2">The sequence shown here is derived from an EMBL/GenBank/DDBJ whole genome shotgun (WGS) entry which is preliminary data.</text>
</comment>
<dbReference type="AlphaFoldDB" id="A0A9W6UQN7"/>
<proteinExistence type="predicted"/>
<feature type="compositionally biased region" description="Polar residues" evidence="1">
    <location>
        <begin position="58"/>
        <end position="69"/>
    </location>
</feature>
<protein>
    <submittedName>
        <fullName evidence="2">Uncharacterized protein</fullName>
    </submittedName>
</protein>
<gene>
    <name evidence="2" type="ORF">Kpho01_67320</name>
</gene>
<dbReference type="Proteomes" id="UP001165143">
    <property type="component" value="Unassembled WGS sequence"/>
</dbReference>
<organism evidence="2 3">
    <name type="scientific">Kitasatospora phosalacinea</name>
    <dbReference type="NCBI Taxonomy" id="2065"/>
    <lineage>
        <taxon>Bacteria</taxon>
        <taxon>Bacillati</taxon>
        <taxon>Actinomycetota</taxon>
        <taxon>Actinomycetes</taxon>
        <taxon>Kitasatosporales</taxon>
        <taxon>Streptomycetaceae</taxon>
        <taxon>Kitasatospora</taxon>
    </lineage>
</organism>
<reference evidence="2" key="1">
    <citation type="submission" date="2023-02" db="EMBL/GenBank/DDBJ databases">
        <title>Kitasatospora phosalacinea NBRC 14362.</title>
        <authorList>
            <person name="Ichikawa N."/>
            <person name="Sato H."/>
            <person name="Tonouchi N."/>
        </authorList>
    </citation>
    <scope>NUCLEOTIDE SEQUENCE</scope>
    <source>
        <strain evidence="2">NBRC 14362</strain>
    </source>
</reference>
<dbReference type="EMBL" id="BSRX01000058">
    <property type="protein sequence ID" value="GLW58721.1"/>
    <property type="molecule type" value="Genomic_DNA"/>
</dbReference>
<evidence type="ECO:0000313" key="3">
    <source>
        <dbReference type="Proteomes" id="UP001165143"/>
    </source>
</evidence>
<evidence type="ECO:0000313" key="2">
    <source>
        <dbReference type="EMBL" id="GLW58721.1"/>
    </source>
</evidence>
<name>A0A9W6UQN7_9ACTN</name>